<dbReference type="Proteomes" id="UP001626550">
    <property type="component" value="Unassembled WGS sequence"/>
</dbReference>
<dbReference type="Pfam" id="PF01388">
    <property type="entry name" value="ARID"/>
    <property type="match status" value="1"/>
</dbReference>
<evidence type="ECO:0000256" key="1">
    <source>
        <dbReference type="ARBA" id="ARBA00023015"/>
    </source>
</evidence>
<dbReference type="SUPFAM" id="SSF46774">
    <property type="entry name" value="ARID-like"/>
    <property type="match status" value="1"/>
</dbReference>
<dbReference type="InterPro" id="IPR001606">
    <property type="entry name" value="ARID_dom"/>
</dbReference>
<dbReference type="SMART" id="SM01014">
    <property type="entry name" value="ARID"/>
    <property type="match status" value="1"/>
</dbReference>
<keyword evidence="3" id="KW-0539">Nucleus</keyword>
<keyword evidence="7" id="KW-1185">Reference proteome</keyword>
<dbReference type="CDD" id="cd16100">
    <property type="entry name" value="ARID"/>
    <property type="match status" value="1"/>
</dbReference>
<feature type="compositionally biased region" description="Polar residues" evidence="4">
    <location>
        <begin position="785"/>
        <end position="798"/>
    </location>
</feature>
<protein>
    <submittedName>
        <fullName evidence="6">Transcription initiation factor TFIID subunit 8</fullName>
    </submittedName>
</protein>
<keyword evidence="1" id="KW-0805">Transcription regulation</keyword>
<evidence type="ECO:0000256" key="4">
    <source>
        <dbReference type="SAM" id="MobiDB-lite"/>
    </source>
</evidence>
<dbReference type="SMART" id="SM00501">
    <property type="entry name" value="BRIGHT"/>
    <property type="match status" value="1"/>
</dbReference>
<gene>
    <name evidence="6" type="primary">TAF8_1</name>
    <name evidence="6" type="ORF">Ciccas_003608</name>
</gene>
<feature type="region of interest" description="Disordered" evidence="4">
    <location>
        <begin position="832"/>
        <end position="927"/>
    </location>
</feature>
<feature type="compositionally biased region" description="Low complexity" evidence="4">
    <location>
        <begin position="883"/>
        <end position="896"/>
    </location>
</feature>
<dbReference type="EMBL" id="JBJKFK010000338">
    <property type="protein sequence ID" value="KAL3317731.1"/>
    <property type="molecule type" value="Genomic_DNA"/>
</dbReference>
<evidence type="ECO:0000256" key="2">
    <source>
        <dbReference type="ARBA" id="ARBA00023163"/>
    </source>
</evidence>
<dbReference type="InterPro" id="IPR036431">
    <property type="entry name" value="ARID_dom_sf"/>
</dbReference>
<dbReference type="PROSITE" id="PS51011">
    <property type="entry name" value="ARID"/>
    <property type="match status" value="1"/>
</dbReference>
<proteinExistence type="predicted"/>
<comment type="caution">
    <text evidence="6">The sequence shown here is derived from an EMBL/GenBank/DDBJ whole genome shotgun (WGS) entry which is preliminary data.</text>
</comment>
<dbReference type="AlphaFoldDB" id="A0ABD2QDW1"/>
<feature type="compositionally biased region" description="Acidic residues" evidence="4">
    <location>
        <begin position="850"/>
        <end position="859"/>
    </location>
</feature>
<dbReference type="Gene3D" id="1.10.150.60">
    <property type="entry name" value="ARID DNA-binding domain"/>
    <property type="match status" value="1"/>
</dbReference>
<feature type="domain" description="ARID" evidence="5">
    <location>
        <begin position="17"/>
        <end position="109"/>
    </location>
</feature>
<reference evidence="6 7" key="1">
    <citation type="submission" date="2024-11" db="EMBL/GenBank/DDBJ databases">
        <title>Adaptive evolution of stress response genes in parasites aligns with host niche diversity.</title>
        <authorList>
            <person name="Hahn C."/>
            <person name="Resl P."/>
        </authorList>
    </citation>
    <scope>NUCLEOTIDE SEQUENCE [LARGE SCALE GENOMIC DNA]</scope>
    <source>
        <strain evidence="6">EGGRZ-B1_66</strain>
        <tissue evidence="6">Body</tissue>
    </source>
</reference>
<dbReference type="InterPro" id="IPR052406">
    <property type="entry name" value="Chromatin_Remodeling_Comp"/>
</dbReference>
<evidence type="ECO:0000259" key="5">
    <source>
        <dbReference type="PROSITE" id="PS51011"/>
    </source>
</evidence>
<feature type="compositionally biased region" description="Acidic residues" evidence="4">
    <location>
        <begin position="902"/>
        <end position="922"/>
    </location>
</feature>
<keyword evidence="2" id="KW-0804">Transcription</keyword>
<accession>A0ABD2QDW1</accession>
<organism evidence="6 7">
    <name type="scientific">Cichlidogyrus casuarinus</name>
    <dbReference type="NCBI Taxonomy" id="1844966"/>
    <lineage>
        <taxon>Eukaryota</taxon>
        <taxon>Metazoa</taxon>
        <taxon>Spiralia</taxon>
        <taxon>Lophotrochozoa</taxon>
        <taxon>Platyhelminthes</taxon>
        <taxon>Monogenea</taxon>
        <taxon>Monopisthocotylea</taxon>
        <taxon>Dactylogyridea</taxon>
        <taxon>Ancyrocephalidae</taxon>
        <taxon>Cichlidogyrus</taxon>
    </lineage>
</organism>
<feature type="compositionally biased region" description="Pro residues" evidence="4">
    <location>
        <begin position="752"/>
        <end position="761"/>
    </location>
</feature>
<sequence length="1206" mass="133074">MSRNSSVNSTSVQKLIKRAKSVFWEDLYSFYRSSRAPFSYCPRISGHNIELHQLFVAVIQHGGYKHICENGLWNSVAKTIGLSPNCVNNSVALRRIYYKCLGAYERERVPSLSDRYLDKQLIESGQDVAIIPKYIPPTAFECSVGISYSQRPEAISNNTLICPASIGGQQELELLNGRFKTQENPIIRTLHSCVIPPWSSALSGEVNVCQDGLSGDVHLREQSELQMIEFALLSGLENEIDLALNSLLILSSTCGSSKSTPSIRLSRCQNLLRLLLASVGIYDDHPASLIQCDNLSRQLSFQSFWNSMVHGAEGRQFLNQDVFIDPGQDDGDQRSIDSDEQEAIFAPPLKLDQSSQSLSFVQGAFEETLEQSRVMVIATILVNLTSQPVQNSLSGRAPVHGDGSLDDEDDLLYEQASATYSHGEKRSRTLCAPQISSSRSNGVTLKCPPVPPLSQARDNCRTVASSPSALRFAFLCAYARHSGLKQLGMQLLGSLQFPLRPPQSLRSELDAFLLACDSEATEMWRTPWSVLCAVESHDAQGRVVNNGCRLDRLTVQFIVSHVCHSQDRADILTGLSMLANLSRVPEEENATPLIDLLPERMWTLLPQLLCLPDLGLVCATLEALLGLTSLGLLLCQPIFFSAPNTLMDALFSIVNMEGQVMGAGSLHRIKLMQRIPPPPSASMNVPSLPMQQMLHQHHTNSQHPQSYVNKPLPKMQQASPSLIGLLSSPTSQHQHENPKSPPRNEITDRLQMPPPSLPPPSLLRKSLKQSSVITPQRSMPPPLTNGHQQLTPISNGPSSHFGHKRSRDQHEQLPNQKINESPEPIIKKHINGMCNGQVNGASATPPTGGESDDSNDSLEDFVVSAKKANKNEKRNGNSKKCNGSDSGSSQDSGVMDSHLEPLEDLEDEEPPDNGSDLDEDLHDDGISSYSDSEIEEYAMMAELLGPDSPNSSGSEQTPAPANLRRFICEWGSACHTSFDAVQEISAHVYSRHLRVSDEVDERRKRYQCQWQDCPSAHIPRARFALISHVLEHHCQEAEMQQRRRIRLGLEARPRNIGSQGPSSNHDASGWAVLRAMELKRQQNEYWIPHMNPAQYGRLIGKNHAVLPPVLPPREGPVTKHLRVTAALVLQNLCLHLQEARQWVVRESSVLCEIAFGCSPSVPSTSGNGGCMLKTNDAAHIVARCLHLALSTAQKPQHLSVNEIVHS</sequence>
<feature type="region of interest" description="Disordered" evidence="4">
    <location>
        <begin position="724"/>
        <end position="820"/>
    </location>
</feature>
<evidence type="ECO:0000313" key="6">
    <source>
        <dbReference type="EMBL" id="KAL3317731.1"/>
    </source>
</evidence>
<dbReference type="PANTHER" id="PTHR22970">
    <property type="entry name" value="AT-RICH INTERACTIVE DOMAIN-CONTAINING PROTEIN 2"/>
    <property type="match status" value="1"/>
</dbReference>
<name>A0ABD2QDW1_9PLAT</name>
<dbReference type="PANTHER" id="PTHR22970:SF14">
    <property type="entry name" value="AT-RICH INTERACTIVE DOMAIN-CONTAINING PROTEIN 2"/>
    <property type="match status" value="1"/>
</dbReference>
<evidence type="ECO:0000313" key="7">
    <source>
        <dbReference type="Proteomes" id="UP001626550"/>
    </source>
</evidence>
<feature type="compositionally biased region" description="Polar residues" evidence="4">
    <location>
        <begin position="834"/>
        <end position="845"/>
    </location>
</feature>
<evidence type="ECO:0000256" key="3">
    <source>
        <dbReference type="ARBA" id="ARBA00023242"/>
    </source>
</evidence>
<feature type="compositionally biased region" description="Low complexity" evidence="4">
    <location>
        <begin position="762"/>
        <end position="771"/>
    </location>
</feature>